<evidence type="ECO:0000313" key="3">
    <source>
        <dbReference type="Proteomes" id="UP000054097"/>
    </source>
</evidence>
<feature type="region of interest" description="Disordered" evidence="1">
    <location>
        <begin position="37"/>
        <end position="73"/>
    </location>
</feature>
<evidence type="ECO:0000313" key="2">
    <source>
        <dbReference type="EMBL" id="KIM19701.1"/>
    </source>
</evidence>
<accession>A0A0C3AK86</accession>
<protein>
    <submittedName>
        <fullName evidence="2">Uncharacterized protein</fullName>
    </submittedName>
</protein>
<organism evidence="2 3">
    <name type="scientific">Serendipita vermifera MAFF 305830</name>
    <dbReference type="NCBI Taxonomy" id="933852"/>
    <lineage>
        <taxon>Eukaryota</taxon>
        <taxon>Fungi</taxon>
        <taxon>Dikarya</taxon>
        <taxon>Basidiomycota</taxon>
        <taxon>Agaricomycotina</taxon>
        <taxon>Agaricomycetes</taxon>
        <taxon>Sebacinales</taxon>
        <taxon>Serendipitaceae</taxon>
        <taxon>Serendipita</taxon>
    </lineage>
</organism>
<gene>
    <name evidence="2" type="ORF">M408DRAFT_312680</name>
</gene>
<dbReference type="Proteomes" id="UP000054097">
    <property type="component" value="Unassembled WGS sequence"/>
</dbReference>
<dbReference type="EMBL" id="KN824569">
    <property type="protein sequence ID" value="KIM19701.1"/>
    <property type="molecule type" value="Genomic_DNA"/>
</dbReference>
<sequence>MPKVLEPKNKGENSPKPLSPRACRHLRRLSQQDVFPDFPTAEKQGLVAPVVDDSVQEPEQGIGSPSRDDGHDNEAWIRRRFTHLQPDEAARKRQRLRGFVFGGQWRENRRLPQDNDLDWLVHREDSKHLRCELCKVVHSNISSVRRCVKRDLNYKPRGRAE</sequence>
<name>A0A0C3AK86_SERVB</name>
<feature type="compositionally biased region" description="Basic and acidic residues" evidence="1">
    <location>
        <begin position="1"/>
        <end position="13"/>
    </location>
</feature>
<dbReference type="HOGENOM" id="CLU_139320_0_0_1"/>
<reference evidence="3" key="2">
    <citation type="submission" date="2015-01" db="EMBL/GenBank/DDBJ databases">
        <title>Evolutionary Origins and Diversification of the Mycorrhizal Mutualists.</title>
        <authorList>
            <consortium name="DOE Joint Genome Institute"/>
            <consortium name="Mycorrhizal Genomics Consortium"/>
            <person name="Kohler A."/>
            <person name="Kuo A."/>
            <person name="Nagy L.G."/>
            <person name="Floudas D."/>
            <person name="Copeland A."/>
            <person name="Barry K.W."/>
            <person name="Cichocki N."/>
            <person name="Veneault-Fourrey C."/>
            <person name="LaButti K."/>
            <person name="Lindquist E.A."/>
            <person name="Lipzen A."/>
            <person name="Lundell T."/>
            <person name="Morin E."/>
            <person name="Murat C."/>
            <person name="Riley R."/>
            <person name="Ohm R."/>
            <person name="Sun H."/>
            <person name="Tunlid A."/>
            <person name="Henrissat B."/>
            <person name="Grigoriev I.V."/>
            <person name="Hibbett D.S."/>
            <person name="Martin F."/>
        </authorList>
    </citation>
    <scope>NUCLEOTIDE SEQUENCE [LARGE SCALE GENOMIC DNA]</scope>
    <source>
        <strain evidence="3">MAFF 305830</strain>
    </source>
</reference>
<keyword evidence="3" id="KW-1185">Reference proteome</keyword>
<feature type="region of interest" description="Disordered" evidence="1">
    <location>
        <begin position="1"/>
        <end position="22"/>
    </location>
</feature>
<proteinExistence type="predicted"/>
<evidence type="ECO:0000256" key="1">
    <source>
        <dbReference type="SAM" id="MobiDB-lite"/>
    </source>
</evidence>
<reference evidence="2 3" key="1">
    <citation type="submission" date="2014-04" db="EMBL/GenBank/DDBJ databases">
        <authorList>
            <consortium name="DOE Joint Genome Institute"/>
            <person name="Kuo A."/>
            <person name="Zuccaro A."/>
            <person name="Kohler A."/>
            <person name="Nagy L.G."/>
            <person name="Floudas D."/>
            <person name="Copeland A."/>
            <person name="Barry K.W."/>
            <person name="Cichocki N."/>
            <person name="Veneault-Fourrey C."/>
            <person name="LaButti K."/>
            <person name="Lindquist E.A."/>
            <person name="Lipzen A."/>
            <person name="Lundell T."/>
            <person name="Morin E."/>
            <person name="Murat C."/>
            <person name="Sun H."/>
            <person name="Tunlid A."/>
            <person name="Henrissat B."/>
            <person name="Grigoriev I.V."/>
            <person name="Hibbett D.S."/>
            <person name="Martin F."/>
            <person name="Nordberg H.P."/>
            <person name="Cantor M.N."/>
            <person name="Hua S.X."/>
        </authorList>
    </citation>
    <scope>NUCLEOTIDE SEQUENCE [LARGE SCALE GENOMIC DNA]</scope>
    <source>
        <strain evidence="2 3">MAFF 305830</strain>
    </source>
</reference>
<dbReference type="AlphaFoldDB" id="A0A0C3AK86"/>